<reference evidence="2" key="2">
    <citation type="submission" date="2020-10" db="UniProtKB">
        <authorList>
            <consortium name="WormBaseParasite"/>
        </authorList>
    </citation>
    <scope>IDENTIFICATION</scope>
</reference>
<dbReference type="Proteomes" id="UP000492821">
    <property type="component" value="Unassembled WGS sequence"/>
</dbReference>
<protein>
    <submittedName>
        <fullName evidence="2">C3H1-type domain-containing protein</fullName>
    </submittedName>
</protein>
<keyword evidence="1" id="KW-1185">Reference proteome</keyword>
<evidence type="ECO:0000313" key="1">
    <source>
        <dbReference type="Proteomes" id="UP000492821"/>
    </source>
</evidence>
<name>A0A7E4UT65_PANRE</name>
<dbReference type="WBParaSite" id="Pan_g12230.t1">
    <property type="protein sequence ID" value="Pan_g12230.t1"/>
    <property type="gene ID" value="Pan_g12230"/>
</dbReference>
<dbReference type="AlphaFoldDB" id="A0A7E4UT65"/>
<accession>A0A7E4UT65</accession>
<organism evidence="1 2">
    <name type="scientific">Panagrellus redivivus</name>
    <name type="common">Microworm</name>
    <dbReference type="NCBI Taxonomy" id="6233"/>
    <lineage>
        <taxon>Eukaryota</taxon>
        <taxon>Metazoa</taxon>
        <taxon>Ecdysozoa</taxon>
        <taxon>Nematoda</taxon>
        <taxon>Chromadorea</taxon>
        <taxon>Rhabditida</taxon>
        <taxon>Tylenchina</taxon>
        <taxon>Panagrolaimomorpha</taxon>
        <taxon>Panagrolaimoidea</taxon>
        <taxon>Panagrolaimidae</taxon>
        <taxon>Panagrellus</taxon>
    </lineage>
</organism>
<sequence length="85" mass="10357">MDCPRRFRVHRSRCHSAACDNRHPKNESPESFVKPAQFTLNWLFRRGNGSKRLPIPTLDRQKKRAIEEREEHLLLFERHRHRQML</sequence>
<reference evidence="1" key="1">
    <citation type="journal article" date="2013" name="Genetics">
        <title>The draft genome and transcriptome of Panagrellus redivivus are shaped by the harsh demands of a free-living lifestyle.</title>
        <authorList>
            <person name="Srinivasan J."/>
            <person name="Dillman A.R."/>
            <person name="Macchietto M.G."/>
            <person name="Heikkinen L."/>
            <person name="Lakso M."/>
            <person name="Fracchia K.M."/>
            <person name="Antoshechkin I."/>
            <person name="Mortazavi A."/>
            <person name="Wong G."/>
            <person name="Sternberg P.W."/>
        </authorList>
    </citation>
    <scope>NUCLEOTIDE SEQUENCE [LARGE SCALE GENOMIC DNA]</scope>
    <source>
        <strain evidence="1">MT8872</strain>
    </source>
</reference>
<evidence type="ECO:0000313" key="2">
    <source>
        <dbReference type="WBParaSite" id="Pan_g12230.t1"/>
    </source>
</evidence>
<proteinExistence type="predicted"/>